<protein>
    <submittedName>
        <fullName evidence="1">Uncharacterized protein</fullName>
    </submittedName>
</protein>
<organism evidence="1 2">
    <name type="scientific">Teichococcus vastitatis</name>
    <dbReference type="NCBI Taxonomy" id="2307076"/>
    <lineage>
        <taxon>Bacteria</taxon>
        <taxon>Pseudomonadati</taxon>
        <taxon>Pseudomonadota</taxon>
        <taxon>Alphaproteobacteria</taxon>
        <taxon>Acetobacterales</taxon>
        <taxon>Roseomonadaceae</taxon>
        <taxon>Roseomonas</taxon>
    </lineage>
</organism>
<dbReference type="RefSeq" id="WP_241793724.1">
    <property type="nucleotide sequence ID" value="NZ_JALBUU010000079.1"/>
</dbReference>
<sequence>MTPDRQRQRVYRWEDRVVAPRDATQLPAAIVAGMVEAIWSELGLRHPPCVEPLPVQARRRLADGSRLCIRVSGTAPSWVVLHELAHALSSTAEGWSDGHGAIFVGLYAQLLTRYLRIPAHELMLSLKQAGIAVEQSARPVFLDPAAPWPDSL</sequence>
<keyword evidence="2" id="KW-1185">Reference proteome</keyword>
<dbReference type="Proteomes" id="UP001201985">
    <property type="component" value="Unassembled WGS sequence"/>
</dbReference>
<dbReference type="EMBL" id="JALBUU010000079">
    <property type="protein sequence ID" value="MCI0755999.1"/>
    <property type="molecule type" value="Genomic_DNA"/>
</dbReference>
<name>A0ABS9W9M5_9PROT</name>
<accession>A0ABS9W9M5</accession>
<gene>
    <name evidence="1" type="ORF">MON41_20230</name>
</gene>
<comment type="caution">
    <text evidence="1">The sequence shown here is derived from an EMBL/GenBank/DDBJ whole genome shotgun (WGS) entry which is preliminary data.</text>
</comment>
<reference evidence="1 2" key="1">
    <citation type="submission" date="2022-03" db="EMBL/GenBank/DDBJ databases">
        <title>Complete genome analysis of Roseomonas KG 17.1 : a prolific producer of plant growth promoters.</title>
        <authorList>
            <person name="Saadouli I."/>
            <person name="Najjari A."/>
            <person name="Mosbah A."/>
            <person name="Ouzari H.I."/>
        </authorList>
    </citation>
    <scope>NUCLEOTIDE SEQUENCE [LARGE SCALE GENOMIC DNA]</scope>
    <source>
        <strain evidence="1 2">KG17-1</strain>
    </source>
</reference>
<evidence type="ECO:0000313" key="1">
    <source>
        <dbReference type="EMBL" id="MCI0755999.1"/>
    </source>
</evidence>
<proteinExistence type="predicted"/>
<evidence type="ECO:0000313" key="2">
    <source>
        <dbReference type="Proteomes" id="UP001201985"/>
    </source>
</evidence>